<protein>
    <submittedName>
        <fullName evidence="1">Uncharacterized protein</fullName>
    </submittedName>
</protein>
<comment type="caution">
    <text evidence="1">The sequence shown here is derived from an EMBL/GenBank/DDBJ whole genome shotgun (WGS) entry which is preliminary data.</text>
</comment>
<dbReference type="AlphaFoldDB" id="A0AAU9QNT8"/>
<proteinExistence type="predicted"/>
<gene>
    <name evidence="1" type="ORF">THF1A12_270059</name>
</gene>
<sequence length="59" mass="6845">MLQLQAYVRVENESPKRNILTKNLVSVILFHILRSETKDNSNPLSSKTTSLHFLSFTHF</sequence>
<organism evidence="1 2">
    <name type="scientific">Vibrio jasicida</name>
    <dbReference type="NCBI Taxonomy" id="766224"/>
    <lineage>
        <taxon>Bacteria</taxon>
        <taxon>Pseudomonadati</taxon>
        <taxon>Pseudomonadota</taxon>
        <taxon>Gammaproteobacteria</taxon>
        <taxon>Vibrionales</taxon>
        <taxon>Vibrionaceae</taxon>
        <taxon>Vibrio</taxon>
    </lineage>
</organism>
<reference evidence="1" key="1">
    <citation type="submission" date="2022-01" db="EMBL/GenBank/DDBJ databases">
        <authorList>
            <person name="Lagorce A."/>
        </authorList>
    </citation>
    <scope>NUCLEOTIDE SEQUENCE</scope>
    <source>
        <strain evidence="1">Th15_F1_A12</strain>
    </source>
</reference>
<dbReference type="Proteomes" id="UP001295462">
    <property type="component" value="Unassembled WGS sequence"/>
</dbReference>
<dbReference type="EMBL" id="CAKMUD010000080">
    <property type="protein sequence ID" value="CAH1593801.1"/>
    <property type="molecule type" value="Genomic_DNA"/>
</dbReference>
<evidence type="ECO:0000313" key="2">
    <source>
        <dbReference type="Proteomes" id="UP001295462"/>
    </source>
</evidence>
<accession>A0AAU9QNT8</accession>
<evidence type="ECO:0000313" key="1">
    <source>
        <dbReference type="EMBL" id="CAH1593801.1"/>
    </source>
</evidence>
<name>A0AAU9QNT8_9VIBR</name>